<dbReference type="GO" id="GO:0016837">
    <property type="term" value="F:carbon-oxygen lyase activity, acting on polysaccharides"/>
    <property type="evidence" value="ECO:0007669"/>
    <property type="project" value="UniProtKB-ARBA"/>
</dbReference>
<dbReference type="GO" id="GO:0005576">
    <property type="term" value="C:extracellular region"/>
    <property type="evidence" value="ECO:0007669"/>
    <property type="project" value="InterPro"/>
</dbReference>
<gene>
    <name evidence="8" type="ORF">EV652_111280</name>
</gene>
<proteinExistence type="inferred from homology"/>
<dbReference type="InterPro" id="IPR008929">
    <property type="entry name" value="Chondroitin_lyas"/>
</dbReference>
<dbReference type="EMBL" id="SLWN01000011">
    <property type="protein sequence ID" value="TCO21369.1"/>
    <property type="molecule type" value="Genomic_DNA"/>
</dbReference>
<dbReference type="Pfam" id="PF08124">
    <property type="entry name" value="Lyase_8_N"/>
    <property type="match status" value="1"/>
</dbReference>
<comment type="similarity">
    <text evidence="1">Belongs to the polysaccharide lyase 8 family.</text>
</comment>
<dbReference type="PROSITE" id="PS51318">
    <property type="entry name" value="TAT"/>
    <property type="match status" value="1"/>
</dbReference>
<dbReference type="RefSeq" id="WP_132212729.1">
    <property type="nucleotide sequence ID" value="NZ_SLWN01000011.1"/>
</dbReference>
<evidence type="ECO:0000256" key="3">
    <source>
        <dbReference type="ARBA" id="ARBA00023239"/>
    </source>
</evidence>
<dbReference type="InterPro" id="IPR012970">
    <property type="entry name" value="Lyase_8_alpha_N"/>
</dbReference>
<dbReference type="InterPro" id="IPR038970">
    <property type="entry name" value="Lyase_8"/>
</dbReference>
<evidence type="ECO:0000259" key="5">
    <source>
        <dbReference type="Pfam" id="PF02278"/>
    </source>
</evidence>
<dbReference type="PANTHER" id="PTHR38481:SF1">
    <property type="entry name" value="HYALURONATE LYASE"/>
    <property type="match status" value="1"/>
</dbReference>
<dbReference type="Gene3D" id="2.70.98.10">
    <property type="match status" value="1"/>
</dbReference>
<dbReference type="AlphaFoldDB" id="A0A4R2H5S5"/>
<dbReference type="InterPro" id="IPR011071">
    <property type="entry name" value="Lyase_8-like_C"/>
</dbReference>
<feature type="active site" evidence="4">
    <location>
        <position position="274"/>
    </location>
</feature>
<keyword evidence="2" id="KW-0732">Signal</keyword>
<dbReference type="SUPFAM" id="SSF74650">
    <property type="entry name" value="Galactose mutarotase-like"/>
    <property type="match status" value="1"/>
</dbReference>
<dbReference type="CDD" id="cd01083">
    <property type="entry name" value="GAG_Lyase"/>
    <property type="match status" value="1"/>
</dbReference>
<dbReference type="InterPro" id="IPR004103">
    <property type="entry name" value="Lyase_8_C"/>
</dbReference>
<dbReference type="Gene3D" id="2.60.220.10">
    <property type="entry name" value="Polysaccharide lyase family 8-like, C-terminal"/>
    <property type="match status" value="1"/>
</dbReference>
<evidence type="ECO:0000256" key="1">
    <source>
        <dbReference type="ARBA" id="ARBA00006699"/>
    </source>
</evidence>
<dbReference type="GO" id="GO:0005975">
    <property type="term" value="P:carbohydrate metabolic process"/>
    <property type="evidence" value="ECO:0007669"/>
    <property type="project" value="InterPro"/>
</dbReference>
<evidence type="ECO:0000256" key="4">
    <source>
        <dbReference type="PIRSR" id="PIRSR638970-1"/>
    </source>
</evidence>
<dbReference type="GO" id="GO:0030246">
    <property type="term" value="F:carbohydrate binding"/>
    <property type="evidence" value="ECO:0007669"/>
    <property type="project" value="InterPro"/>
</dbReference>
<feature type="active site" evidence="4">
    <location>
        <position position="337"/>
    </location>
</feature>
<dbReference type="Pfam" id="PF02884">
    <property type="entry name" value="Lyase_8_C"/>
    <property type="match status" value="1"/>
</dbReference>
<dbReference type="Proteomes" id="UP000294508">
    <property type="component" value="Unassembled WGS sequence"/>
</dbReference>
<name>A0A4R2H5S5_9ACTN</name>
<evidence type="ECO:0000313" key="8">
    <source>
        <dbReference type="EMBL" id="TCO21369.1"/>
    </source>
</evidence>
<dbReference type="SUPFAM" id="SSF48230">
    <property type="entry name" value="Chondroitin AC/alginate lyase"/>
    <property type="match status" value="1"/>
</dbReference>
<dbReference type="Pfam" id="PF02278">
    <property type="entry name" value="Lyase_8"/>
    <property type="match status" value="1"/>
</dbReference>
<evidence type="ECO:0000313" key="9">
    <source>
        <dbReference type="Proteomes" id="UP000294508"/>
    </source>
</evidence>
<evidence type="ECO:0000256" key="2">
    <source>
        <dbReference type="ARBA" id="ARBA00022729"/>
    </source>
</evidence>
<dbReference type="Gene3D" id="1.50.10.100">
    <property type="entry name" value="Chondroitin AC/alginate lyase"/>
    <property type="match status" value="1"/>
</dbReference>
<dbReference type="SUPFAM" id="SSF49863">
    <property type="entry name" value="Hyaluronate lyase-like, C-terminal domain"/>
    <property type="match status" value="1"/>
</dbReference>
<dbReference type="PANTHER" id="PTHR38481">
    <property type="entry name" value="HYALURONATE LYASE"/>
    <property type="match status" value="1"/>
</dbReference>
<evidence type="ECO:0000259" key="7">
    <source>
        <dbReference type="Pfam" id="PF08124"/>
    </source>
</evidence>
<dbReference type="InterPro" id="IPR011013">
    <property type="entry name" value="Gal_mutarotase_sf_dom"/>
</dbReference>
<keyword evidence="9" id="KW-1185">Reference proteome</keyword>
<feature type="domain" description="Polysaccharide lyase family 8 C-terminal" evidence="6">
    <location>
        <begin position="673"/>
        <end position="727"/>
    </location>
</feature>
<evidence type="ECO:0000259" key="6">
    <source>
        <dbReference type="Pfam" id="PF02884"/>
    </source>
</evidence>
<sequence length="772" mass="83840">MPDLTLRRRTVLGGMLGGAAALTAGPLTLPSWADESTNELRRRWQTLLTGGPTVDPTDPDLAVAIARIDKLAKSALTTLDRSANRTTLWPDLASTTLSNHVASNFRRIKQIAVAWGTTGSSYAGNAQVAADVLGALDWMYANRYSPTLPRYDNDYDWEIGGASAFADTLVLLYDVIDPALRSTYTAAINHYTPDPNLWRADRQIATGANRVWIATVVAVRAVLDGDTAALTRVRDAISDVEGDGANSVLAFNDAPGRTDGTGEGFYSDGAFLQHWKHPYNGGYGKELLGTLSSLLYLLGGTQWSVTDRDLDNIYHWIDDAFDPLMARGDLMGSVCGREIARPSKQNHAPTQTVIEGALRLIPAAPPDRATRLTALVEQWITEDTFRDFLTVTDPASLVAARAVLASGTPARGPLVLHKQYPRMDKVAHHRPGFTIGLSAYSSRIYNYESIQTENLHGWHLSDGMVLVYDDDLGHYSGDYWPTVDPYRLPGTTVDSRRLADSYGFRSTSAADWVGGAAVPGRTIGAYGMDLRGHGTGLTALKSWFLIDDVMVCVGSDITGPGSVETIVENRKLRTGSETFTQAAGYCHLAGTGGYVFPDNTPVRVLRENRTATWREINLKYGTDTPVTRPYQTLWIDHGAAPVAQGYYYVQLPTASLAATTAFARNRPVRRLRADSTVHAVRLHDVLAANFWQAGCAAELTADGPASVVVARGTVAISDPTQTRNTVTVDLATPELRFIEADDKVQVVRRGAGWRLIADVTDSHGGTLTATFR</sequence>
<comment type="caution">
    <text evidence="8">The sequence shown here is derived from an EMBL/GenBank/DDBJ whole genome shotgun (WGS) entry which is preliminary data.</text>
</comment>
<feature type="domain" description="Polysaccharide lyase family 8 central" evidence="5">
    <location>
        <begin position="417"/>
        <end position="655"/>
    </location>
</feature>
<reference evidence="8 9" key="1">
    <citation type="journal article" date="2015" name="Stand. Genomic Sci.">
        <title>Genomic Encyclopedia of Bacterial and Archaeal Type Strains, Phase III: the genomes of soil and plant-associated and newly described type strains.</title>
        <authorList>
            <person name="Whitman W.B."/>
            <person name="Woyke T."/>
            <person name="Klenk H.P."/>
            <person name="Zhou Y."/>
            <person name="Lilburn T.G."/>
            <person name="Beck B.J."/>
            <person name="De Vos P."/>
            <person name="Vandamme P."/>
            <person name="Eisen J.A."/>
            <person name="Garrity G."/>
            <person name="Hugenholtz P."/>
            <person name="Kyrpides N.C."/>
        </authorList>
    </citation>
    <scope>NUCLEOTIDE SEQUENCE [LARGE SCALE GENOMIC DNA]</scope>
    <source>
        <strain evidence="8 9">VKM Ac-2572</strain>
    </source>
</reference>
<keyword evidence="3 8" id="KW-0456">Lyase</keyword>
<dbReference type="OrthoDB" id="6636047at2"/>
<dbReference type="InterPro" id="IPR003159">
    <property type="entry name" value="Lyase_8_central_dom"/>
</dbReference>
<protein>
    <submittedName>
        <fullName evidence="8">Hyaluronate lyase</fullName>
    </submittedName>
</protein>
<feature type="active site" evidence="4">
    <location>
        <position position="283"/>
    </location>
</feature>
<accession>A0A4R2H5S5</accession>
<dbReference type="InterPro" id="IPR006311">
    <property type="entry name" value="TAT_signal"/>
</dbReference>
<organism evidence="8 9">
    <name type="scientific">Kribbella steppae</name>
    <dbReference type="NCBI Taxonomy" id="2512223"/>
    <lineage>
        <taxon>Bacteria</taxon>
        <taxon>Bacillati</taxon>
        <taxon>Actinomycetota</taxon>
        <taxon>Actinomycetes</taxon>
        <taxon>Propionibacteriales</taxon>
        <taxon>Kribbellaceae</taxon>
        <taxon>Kribbella</taxon>
    </lineage>
</organism>
<feature type="domain" description="Polysaccharide lyase 8 N-terminal alpha-helical" evidence="7">
    <location>
        <begin position="44"/>
        <end position="377"/>
    </location>
</feature>
<dbReference type="InterPro" id="IPR014718">
    <property type="entry name" value="GH-type_carb-bd"/>
</dbReference>